<dbReference type="Proteomes" id="UP000006729">
    <property type="component" value="Chromosome 6"/>
</dbReference>
<proteinExistence type="predicted"/>
<sequence length="783" mass="86714">MDVGARLKREDYKRTKHDSSFSKWQLLIGPSDWQDYFSGKEGASRYRIHNLPTTSGPGLYELGIAVPRSGLSRRDGGKLVRDDIVVVYLGQADNVRTRLQQYGRSGAHLGNTYSTGHVNDSKDDSLQKGLGLFEEIFSRGQSIVYRWALMKDKRDAEETEGKLLGTFDYAWNKGSNGTRRPSDVLQKLNSRTTRPPDIFQWLPFSSHKLGGIKIKASKPLSPEKHAGFGDEDSKKLFFGIFKLSRSQPRLVTDKYGINEDSDCICGFIMVDGIPCRRPPVPGGERCEEHKGRRVYGSSYKSIAQGNLHYPHGANLDSTTHNDREHETTCGVNLGDGTFCRKQAVAGRKRCEEHKGMRVNTSVLEPAAEDKIRMSAPSSVFNSFADGVNNNASSKHNADSTWQCGSSNNPVKEHFPNTCGVMLGNGSFCRRQPILGNKRCWQHKGQRVECNLSGVDSSEPAAEEKIRMSAPSSVFNSFADSVNNNASSKHNADSTWQCGSSNNPVKEHFPNTCGVMLGNGSFCRRQPILGNKRCWQHKGQRVECNLSGVDSSEPAVEDKIRMSAPSLVFNSFADSVNNNASSKHNADSTWQCGSSNNPVKEHFPNICAVMLGNGSFCRRQPIQGNKRCWQHKGQRVECNLSGVDSSEPAAEEKIRMSAPSSVFNSFADSVNNNASSKHNAYSTWQCGSSNNPVKELFPNTCGVMLGNGSFCRRQPIQGNKRCWQHKGKRVECNFSGVDSSSLRFDAPICEVTLRDGSVCLRAPVQGRKRCDQHKGMRVSTSYHY</sequence>
<gene>
    <name evidence="1" type="ORF">POPTR_006G150000v4</name>
</gene>
<evidence type="ECO:0000313" key="1">
    <source>
        <dbReference type="EMBL" id="KAI9392887.1"/>
    </source>
</evidence>
<dbReference type="EMBL" id="CM009295">
    <property type="protein sequence ID" value="KAI9392887.1"/>
    <property type="molecule type" value="Genomic_DNA"/>
</dbReference>
<comment type="caution">
    <text evidence="1">The sequence shown here is derived from an EMBL/GenBank/DDBJ whole genome shotgun (WGS) entry which is preliminary data.</text>
</comment>
<accession>A0ACC0SUI1</accession>
<protein>
    <submittedName>
        <fullName evidence="1">Uncharacterized protein</fullName>
    </submittedName>
</protein>
<evidence type="ECO:0000313" key="2">
    <source>
        <dbReference type="Proteomes" id="UP000006729"/>
    </source>
</evidence>
<keyword evidence="2" id="KW-1185">Reference proteome</keyword>
<organism evidence="1 2">
    <name type="scientific">Populus trichocarpa</name>
    <name type="common">Western balsam poplar</name>
    <name type="synonym">Populus balsamifera subsp. trichocarpa</name>
    <dbReference type="NCBI Taxonomy" id="3694"/>
    <lineage>
        <taxon>Eukaryota</taxon>
        <taxon>Viridiplantae</taxon>
        <taxon>Streptophyta</taxon>
        <taxon>Embryophyta</taxon>
        <taxon>Tracheophyta</taxon>
        <taxon>Spermatophyta</taxon>
        <taxon>Magnoliopsida</taxon>
        <taxon>eudicotyledons</taxon>
        <taxon>Gunneridae</taxon>
        <taxon>Pentapetalae</taxon>
        <taxon>rosids</taxon>
        <taxon>fabids</taxon>
        <taxon>Malpighiales</taxon>
        <taxon>Salicaceae</taxon>
        <taxon>Saliceae</taxon>
        <taxon>Populus</taxon>
    </lineage>
</organism>
<reference evidence="1 2" key="1">
    <citation type="journal article" date="2006" name="Science">
        <title>The genome of black cottonwood, Populus trichocarpa (Torr. &amp; Gray).</title>
        <authorList>
            <person name="Tuskan G.A."/>
            <person name="Difazio S."/>
            <person name="Jansson S."/>
            <person name="Bohlmann J."/>
            <person name="Grigoriev I."/>
            <person name="Hellsten U."/>
            <person name="Putnam N."/>
            <person name="Ralph S."/>
            <person name="Rombauts S."/>
            <person name="Salamov A."/>
            <person name="Schein J."/>
            <person name="Sterck L."/>
            <person name="Aerts A."/>
            <person name="Bhalerao R.R."/>
            <person name="Bhalerao R.P."/>
            <person name="Blaudez D."/>
            <person name="Boerjan W."/>
            <person name="Brun A."/>
            <person name="Brunner A."/>
            <person name="Busov V."/>
            <person name="Campbell M."/>
            <person name="Carlson J."/>
            <person name="Chalot M."/>
            <person name="Chapman J."/>
            <person name="Chen G.L."/>
            <person name="Cooper D."/>
            <person name="Coutinho P.M."/>
            <person name="Couturier J."/>
            <person name="Covert S."/>
            <person name="Cronk Q."/>
            <person name="Cunningham R."/>
            <person name="Davis J."/>
            <person name="Degroeve S."/>
            <person name="Dejardin A."/>
            <person name="Depamphilis C."/>
            <person name="Detter J."/>
            <person name="Dirks B."/>
            <person name="Dubchak I."/>
            <person name="Duplessis S."/>
            <person name="Ehlting J."/>
            <person name="Ellis B."/>
            <person name="Gendler K."/>
            <person name="Goodstein D."/>
            <person name="Gribskov M."/>
            <person name="Grimwood J."/>
            <person name="Groover A."/>
            <person name="Gunter L."/>
            <person name="Hamberger B."/>
            <person name="Heinze B."/>
            <person name="Helariutta Y."/>
            <person name="Henrissat B."/>
            <person name="Holligan D."/>
            <person name="Holt R."/>
            <person name="Huang W."/>
            <person name="Islam-Faridi N."/>
            <person name="Jones S."/>
            <person name="Jones-Rhoades M."/>
            <person name="Jorgensen R."/>
            <person name="Joshi C."/>
            <person name="Kangasjarvi J."/>
            <person name="Karlsson J."/>
            <person name="Kelleher C."/>
            <person name="Kirkpatrick R."/>
            <person name="Kirst M."/>
            <person name="Kohler A."/>
            <person name="Kalluri U."/>
            <person name="Larimer F."/>
            <person name="Leebens-Mack J."/>
            <person name="Leple J.C."/>
            <person name="Locascio P."/>
            <person name="Lou Y."/>
            <person name="Lucas S."/>
            <person name="Martin F."/>
            <person name="Montanini B."/>
            <person name="Napoli C."/>
            <person name="Nelson D.R."/>
            <person name="Nelson C."/>
            <person name="Nieminen K."/>
            <person name="Nilsson O."/>
            <person name="Pereda V."/>
            <person name="Peter G."/>
            <person name="Philippe R."/>
            <person name="Pilate G."/>
            <person name="Poliakov A."/>
            <person name="Razumovskaya J."/>
            <person name="Richardson P."/>
            <person name="Rinaldi C."/>
            <person name="Ritland K."/>
            <person name="Rouze P."/>
            <person name="Ryaboy D."/>
            <person name="Schmutz J."/>
            <person name="Schrader J."/>
            <person name="Segerman B."/>
            <person name="Shin H."/>
            <person name="Siddiqui A."/>
            <person name="Sterky F."/>
            <person name="Terry A."/>
            <person name="Tsai C.J."/>
            <person name="Uberbacher E."/>
            <person name="Unneberg P."/>
            <person name="Vahala J."/>
            <person name="Wall K."/>
            <person name="Wessler S."/>
            <person name="Yang G."/>
            <person name="Yin T."/>
            <person name="Douglas C."/>
            <person name="Marra M."/>
            <person name="Sandberg G."/>
            <person name="Van de Peer Y."/>
            <person name="Rokhsar D."/>
        </authorList>
    </citation>
    <scope>NUCLEOTIDE SEQUENCE [LARGE SCALE GENOMIC DNA]</scope>
    <source>
        <strain evidence="2">cv. Nisqually</strain>
    </source>
</reference>
<name>A0ACC0SUI1_POPTR</name>